<dbReference type="InterPro" id="IPR011333">
    <property type="entry name" value="SKP1/BTB/POZ_sf"/>
</dbReference>
<dbReference type="PROSITE" id="PS50097">
    <property type="entry name" value="BTB"/>
    <property type="match status" value="1"/>
</dbReference>
<sequence length="688" mass="79211">MTHYMKSSKKTFSRNINDYIIRPLLRQRETGELCDVCIKLNGQSFQAHKAILALWSPYFLSMFTCDMREKLSGDVDLSESMILDNDSVFSVVLDYMYTGSINISTSNIEDVVRISDFLLLDDIKEYCKQFFLELGNLDLTNCLRVRFLAEDFNLKEVGECAQKIIESRFHDYFLYHDEILEIQVNSIFKLLDDARVVQHVSYNELKRLVQAWVDYDRSSRQGYQSDLISLIRSWVSDYSNDTAHMGRELSRGEIMRRSLEDHQFGSGHLTDRRKRCLSESPMCQSMVEKLSPSEVCSPVLFTAVCNQGLKFVKILVYNLVDHKWYHYSLPGEKILHSIPMRQTVCNMVCENNKLYLYLCSSFPYPTDMMKINILVVDLITGQPTLFSFRTVDFYNPCYRTTLTNYRTAPPVMVHCNNHLYVIGNKEGTGHLFLCNLTSHQYTCFQIPGSRFISLARAAVKENRHVYIWYRHRTGPSEEFCIKKGVGFAIFDTKTKIFNAWEISAPEISYDDFVKPFVMCIRDDTVFIHHPGTPALVLDEIRSRWVTALRKTAAIPGCETSGAQAYGYQLLVPTSDSIFVLNNDLPYTTKMNEISERYPQALSHIPPPIDNISVVTHGNLPKSTLAVLDQCDHYDEAYASALHVAMQYSDGDTSDSGGSHCEEQDSENDFEYDDDIYDYDYDLDIGFEF</sequence>
<dbReference type="Proteomes" id="UP001347796">
    <property type="component" value="Unassembled WGS sequence"/>
</dbReference>
<feature type="region of interest" description="Disordered" evidence="3">
    <location>
        <begin position="648"/>
        <end position="668"/>
    </location>
</feature>
<comment type="caution">
    <text evidence="5">The sequence shown here is derived from an EMBL/GenBank/DDBJ whole genome shotgun (WGS) entry which is preliminary data.</text>
</comment>
<keyword evidence="1" id="KW-0880">Kelch repeat</keyword>
<dbReference type="EMBL" id="JAZGQO010000007">
    <property type="protein sequence ID" value="KAK6183557.1"/>
    <property type="molecule type" value="Genomic_DNA"/>
</dbReference>
<gene>
    <name evidence="5" type="ORF">SNE40_011014</name>
</gene>
<dbReference type="AlphaFoldDB" id="A0AAN8JRH0"/>
<organism evidence="5 6">
    <name type="scientific">Patella caerulea</name>
    <name type="common">Rayed Mediterranean limpet</name>
    <dbReference type="NCBI Taxonomy" id="87958"/>
    <lineage>
        <taxon>Eukaryota</taxon>
        <taxon>Metazoa</taxon>
        <taxon>Spiralia</taxon>
        <taxon>Lophotrochozoa</taxon>
        <taxon>Mollusca</taxon>
        <taxon>Gastropoda</taxon>
        <taxon>Patellogastropoda</taxon>
        <taxon>Patelloidea</taxon>
        <taxon>Patellidae</taxon>
        <taxon>Patella</taxon>
    </lineage>
</organism>
<dbReference type="InterPro" id="IPR011705">
    <property type="entry name" value="BACK"/>
</dbReference>
<reference evidence="5 6" key="1">
    <citation type="submission" date="2024-01" db="EMBL/GenBank/DDBJ databases">
        <title>The genome of the rayed Mediterranean limpet Patella caerulea (Linnaeus, 1758).</title>
        <authorList>
            <person name="Anh-Thu Weber A."/>
            <person name="Halstead-Nussloch G."/>
        </authorList>
    </citation>
    <scope>NUCLEOTIDE SEQUENCE [LARGE SCALE GENOMIC DNA]</scope>
    <source>
        <strain evidence="5">AATW-2023a</strain>
        <tissue evidence="5">Whole specimen</tissue>
    </source>
</reference>
<evidence type="ECO:0000313" key="6">
    <source>
        <dbReference type="Proteomes" id="UP001347796"/>
    </source>
</evidence>
<dbReference type="SMART" id="SM00225">
    <property type="entry name" value="BTB"/>
    <property type="match status" value="1"/>
</dbReference>
<dbReference type="SUPFAM" id="SSF54695">
    <property type="entry name" value="POZ domain"/>
    <property type="match status" value="1"/>
</dbReference>
<evidence type="ECO:0000256" key="1">
    <source>
        <dbReference type="ARBA" id="ARBA00022441"/>
    </source>
</evidence>
<evidence type="ECO:0000313" key="5">
    <source>
        <dbReference type="EMBL" id="KAK6183557.1"/>
    </source>
</evidence>
<name>A0AAN8JRH0_PATCE</name>
<feature type="compositionally biased region" description="Low complexity" evidence="3">
    <location>
        <begin position="648"/>
        <end position="658"/>
    </location>
</feature>
<dbReference type="PANTHER" id="PTHR24412">
    <property type="entry name" value="KELCH PROTEIN"/>
    <property type="match status" value="1"/>
</dbReference>
<dbReference type="PANTHER" id="PTHR24412:SF489">
    <property type="entry name" value="RING FINGER DOMAIN AND KELCH REPEAT-CONTAINING PROTEIN DDB_G0271372"/>
    <property type="match status" value="1"/>
</dbReference>
<dbReference type="Gene3D" id="3.30.710.10">
    <property type="entry name" value="Potassium Channel Kv1.1, Chain A"/>
    <property type="match status" value="1"/>
</dbReference>
<keyword evidence="6" id="KW-1185">Reference proteome</keyword>
<feature type="domain" description="BTB" evidence="4">
    <location>
        <begin position="34"/>
        <end position="105"/>
    </location>
</feature>
<accession>A0AAN8JRH0</accession>
<dbReference type="CDD" id="cd18186">
    <property type="entry name" value="BTB_POZ_ZBTB_KLHL-like"/>
    <property type="match status" value="1"/>
</dbReference>
<dbReference type="Pfam" id="PF00651">
    <property type="entry name" value="BTB"/>
    <property type="match status" value="1"/>
</dbReference>
<keyword evidence="2" id="KW-0677">Repeat</keyword>
<evidence type="ECO:0000256" key="3">
    <source>
        <dbReference type="SAM" id="MobiDB-lite"/>
    </source>
</evidence>
<evidence type="ECO:0000259" key="4">
    <source>
        <dbReference type="PROSITE" id="PS50097"/>
    </source>
</evidence>
<dbReference type="Gene3D" id="1.25.40.420">
    <property type="match status" value="1"/>
</dbReference>
<dbReference type="InterPro" id="IPR000210">
    <property type="entry name" value="BTB/POZ_dom"/>
</dbReference>
<protein>
    <recommendedName>
        <fullName evidence="4">BTB domain-containing protein</fullName>
    </recommendedName>
</protein>
<evidence type="ECO:0000256" key="2">
    <source>
        <dbReference type="ARBA" id="ARBA00022737"/>
    </source>
</evidence>
<dbReference type="Pfam" id="PF07707">
    <property type="entry name" value="BACK"/>
    <property type="match status" value="1"/>
</dbReference>
<proteinExistence type="predicted"/>